<dbReference type="Pfam" id="PF01582">
    <property type="entry name" value="TIR"/>
    <property type="match status" value="1"/>
</dbReference>
<proteinExistence type="predicted"/>
<dbReference type="Pfam" id="PF07714">
    <property type="entry name" value="PK_Tyr_Ser-Thr"/>
    <property type="match status" value="2"/>
</dbReference>
<dbReference type="SUPFAM" id="SSF52200">
    <property type="entry name" value="Toll/Interleukin receptor TIR domain"/>
    <property type="match status" value="1"/>
</dbReference>
<dbReference type="InterPro" id="IPR000719">
    <property type="entry name" value="Prot_kinase_dom"/>
</dbReference>
<reference evidence="4 5" key="1">
    <citation type="journal article" date="2023" name="G3 (Bethesda)">
        <title>A haplotype-resolved chromosome-scale genome for Quercus rubra L. provides insights into the genetics of adaptive traits for red oak species.</title>
        <authorList>
            <person name="Kapoor B."/>
            <person name="Jenkins J."/>
            <person name="Schmutz J."/>
            <person name="Zhebentyayeva T."/>
            <person name="Kuelheim C."/>
            <person name="Coggeshall M."/>
            <person name="Heim C."/>
            <person name="Lasky J.R."/>
            <person name="Leites L."/>
            <person name="Islam-Faridi N."/>
            <person name="Romero-Severson J."/>
            <person name="DeLeo V.L."/>
            <person name="Lucas S.M."/>
            <person name="Lazic D."/>
            <person name="Gailing O."/>
            <person name="Carlson J."/>
            <person name="Staton M."/>
        </authorList>
    </citation>
    <scope>NUCLEOTIDE SEQUENCE [LARGE SCALE GENOMIC DNA]</scope>
    <source>
        <strain evidence="4">Pseudo-F2</strain>
    </source>
</reference>
<evidence type="ECO:0000313" key="5">
    <source>
        <dbReference type="Proteomes" id="UP001324115"/>
    </source>
</evidence>
<dbReference type="InterPro" id="IPR035897">
    <property type="entry name" value="Toll_tir_struct_dom_sf"/>
</dbReference>
<evidence type="ECO:0000256" key="1">
    <source>
        <dbReference type="ARBA" id="ARBA00022741"/>
    </source>
</evidence>
<dbReference type="Gene3D" id="1.10.510.10">
    <property type="entry name" value="Transferase(Phosphotransferase) domain 1"/>
    <property type="match status" value="2"/>
</dbReference>
<evidence type="ECO:0000313" key="4">
    <source>
        <dbReference type="EMBL" id="KAK4594866.1"/>
    </source>
</evidence>
<dbReference type="InterPro" id="IPR011009">
    <property type="entry name" value="Kinase-like_dom_sf"/>
</dbReference>
<sequence>MTAPPIFYDVDPSTIRKQVGTFAQAFAKHEKRFKDYIEKVQTWRIALREVANLKGWHVQDSLKAFKKGHPPKDYLKLSKDFVYYAYGLPLAIEILEPIKIFFAKDIQQVTNNYDPNLILSSVIMTIYKGTLDEREVAIKVKGPPMRWPFEMMVDFFLNQVTIKQLISHKNVMRLYGCCLEIEIPLLVFELISNGTLFDHLHSTETSYAPCYMHYGWPRPIIHLNTAKGSSIEGTIGYIDPEYLEALHVTTLHVTKKCDVHGFGVVLVEVLTGDYPTKTFLGHMNLVGYFVLSMEENCILQIIDDVVLSQGSNEDIQAFAELALKCVKKGDERLAMREVTLELRRIQHLTCKSPANEVEIQSQSRFYSAKDIQHATNNYNPNLILGSVITTTYKGTLDEREVAIKVKGPPTHWPFEMMVDFFLNQVTIKQLISHKNIMRLYGCCLETEIPMLVFELISMAPSLIISMTSYALCYMHFGRPRPIVHLNVKSSNIFLDESWTAKVSDFGFSISIALGEDIFQDLEYLETLHVTEKCDVYGFGVVLVEVLTGHHPTETFLGHMNLVDYFVLSMEEKCILQIFDDVVLRQGSNEDIQAFAELALRCINKKRDERPAMRERYLSTYHCFLSNSALSLFLNHTQTAHHIPCIT</sequence>
<dbReference type="PANTHER" id="PTHR27005:SF468">
    <property type="entry name" value="OS01G0310500 PROTEIN"/>
    <property type="match status" value="1"/>
</dbReference>
<dbReference type="SUPFAM" id="SSF56112">
    <property type="entry name" value="Protein kinase-like (PK-like)"/>
    <property type="match status" value="2"/>
</dbReference>
<organism evidence="4 5">
    <name type="scientific">Quercus rubra</name>
    <name type="common">Northern red oak</name>
    <name type="synonym">Quercus borealis</name>
    <dbReference type="NCBI Taxonomy" id="3512"/>
    <lineage>
        <taxon>Eukaryota</taxon>
        <taxon>Viridiplantae</taxon>
        <taxon>Streptophyta</taxon>
        <taxon>Embryophyta</taxon>
        <taxon>Tracheophyta</taxon>
        <taxon>Spermatophyta</taxon>
        <taxon>Magnoliopsida</taxon>
        <taxon>eudicotyledons</taxon>
        <taxon>Gunneridae</taxon>
        <taxon>Pentapetalae</taxon>
        <taxon>rosids</taxon>
        <taxon>fabids</taxon>
        <taxon>Fagales</taxon>
        <taxon>Fagaceae</taxon>
        <taxon>Quercus</taxon>
    </lineage>
</organism>
<name>A0AAN7J275_QUERU</name>
<dbReference type="PROSITE" id="PS50011">
    <property type="entry name" value="PROTEIN_KINASE_DOM"/>
    <property type="match status" value="1"/>
</dbReference>
<accession>A0AAN7J275</accession>
<feature type="domain" description="Protein kinase" evidence="3">
    <location>
        <begin position="373"/>
        <end position="624"/>
    </location>
</feature>
<dbReference type="Gene3D" id="3.30.200.20">
    <property type="entry name" value="Phosphorylase Kinase, domain 1"/>
    <property type="match status" value="2"/>
</dbReference>
<dbReference type="GO" id="GO:0005524">
    <property type="term" value="F:ATP binding"/>
    <property type="evidence" value="ECO:0007669"/>
    <property type="project" value="UniProtKB-KW"/>
</dbReference>
<dbReference type="Gene3D" id="3.40.50.10140">
    <property type="entry name" value="Toll/interleukin-1 receptor homology (TIR) domain"/>
    <property type="match status" value="1"/>
</dbReference>
<keyword evidence="1" id="KW-0547">Nucleotide-binding</keyword>
<dbReference type="InterPro" id="IPR001245">
    <property type="entry name" value="Ser-Thr/Tyr_kinase_cat_dom"/>
</dbReference>
<comment type="caution">
    <text evidence="4">The sequence shown here is derived from an EMBL/GenBank/DDBJ whole genome shotgun (WGS) entry which is preliminary data.</text>
</comment>
<dbReference type="Proteomes" id="UP001324115">
    <property type="component" value="Unassembled WGS sequence"/>
</dbReference>
<evidence type="ECO:0000256" key="2">
    <source>
        <dbReference type="ARBA" id="ARBA00022840"/>
    </source>
</evidence>
<gene>
    <name evidence="4" type="ORF">RGQ29_018553</name>
</gene>
<dbReference type="GO" id="GO:0005886">
    <property type="term" value="C:plasma membrane"/>
    <property type="evidence" value="ECO:0007669"/>
    <property type="project" value="TreeGrafter"/>
</dbReference>
<keyword evidence="5" id="KW-1185">Reference proteome</keyword>
<dbReference type="PANTHER" id="PTHR27005">
    <property type="entry name" value="WALL-ASSOCIATED RECEPTOR KINASE-LIKE 21"/>
    <property type="match status" value="1"/>
</dbReference>
<dbReference type="EMBL" id="JAXUIC010000004">
    <property type="protein sequence ID" value="KAK4594866.1"/>
    <property type="molecule type" value="Genomic_DNA"/>
</dbReference>
<dbReference type="InterPro" id="IPR045274">
    <property type="entry name" value="WAK-like"/>
</dbReference>
<protein>
    <recommendedName>
        <fullName evidence="3">Protein kinase domain-containing protein</fullName>
    </recommendedName>
</protein>
<keyword evidence="2" id="KW-0067">ATP-binding</keyword>
<dbReference type="GO" id="GO:0004674">
    <property type="term" value="F:protein serine/threonine kinase activity"/>
    <property type="evidence" value="ECO:0007669"/>
    <property type="project" value="TreeGrafter"/>
</dbReference>
<dbReference type="GO" id="GO:0007166">
    <property type="term" value="P:cell surface receptor signaling pathway"/>
    <property type="evidence" value="ECO:0007669"/>
    <property type="project" value="InterPro"/>
</dbReference>
<dbReference type="InterPro" id="IPR000157">
    <property type="entry name" value="TIR_dom"/>
</dbReference>
<dbReference type="AlphaFoldDB" id="A0AAN7J275"/>
<evidence type="ECO:0000259" key="3">
    <source>
        <dbReference type="PROSITE" id="PS50011"/>
    </source>
</evidence>